<feature type="signal peptide" evidence="1">
    <location>
        <begin position="1"/>
        <end position="37"/>
    </location>
</feature>
<proteinExistence type="predicted"/>
<evidence type="ECO:0000256" key="1">
    <source>
        <dbReference type="SAM" id="SignalP"/>
    </source>
</evidence>
<comment type="caution">
    <text evidence="4">The sequence shown here is derived from an EMBL/GenBank/DDBJ whole genome shotgun (WGS) entry which is preliminary data.</text>
</comment>
<evidence type="ECO:0000313" key="5">
    <source>
        <dbReference type="Proteomes" id="UP001205311"/>
    </source>
</evidence>
<keyword evidence="5" id="KW-1185">Reference proteome</keyword>
<evidence type="ECO:0000259" key="3">
    <source>
        <dbReference type="Pfam" id="PF20254"/>
    </source>
</evidence>
<gene>
    <name evidence="4" type="ORF">LX15_001811</name>
</gene>
<accession>A0ABT1HRI1</accession>
<dbReference type="InterPro" id="IPR036813">
    <property type="entry name" value="Tachylectin2_sf"/>
</dbReference>
<dbReference type="Pfam" id="PF20254">
    <property type="entry name" value="DMFA2_C"/>
    <property type="match status" value="1"/>
</dbReference>
<dbReference type="Pfam" id="PF14517">
    <property type="entry name" value="Tachylectin"/>
    <property type="match status" value="2"/>
</dbReference>
<feature type="domain" description="Tachylectin 2" evidence="2">
    <location>
        <begin position="186"/>
        <end position="299"/>
    </location>
</feature>
<name>A0ABT1HRI1_STRSD</name>
<evidence type="ECO:0000259" key="2">
    <source>
        <dbReference type="Pfam" id="PF14517"/>
    </source>
</evidence>
<dbReference type="EMBL" id="JAMTCP010000006">
    <property type="protein sequence ID" value="MCP2258124.1"/>
    <property type="molecule type" value="Genomic_DNA"/>
</dbReference>
<dbReference type="Gene3D" id="2.20.25.650">
    <property type="entry name" value="Tachylectin-2-like"/>
    <property type="match status" value="1"/>
</dbReference>
<keyword evidence="1" id="KW-0732">Signal</keyword>
<dbReference type="Gene3D" id="2.115.10.10">
    <property type="entry name" value="Tachylectin 2"/>
    <property type="match status" value="1"/>
</dbReference>
<feature type="domain" description="N,N-dimethylformamidase beta subunit-like C-terminal" evidence="3">
    <location>
        <begin position="384"/>
        <end position="694"/>
    </location>
</feature>
<dbReference type="InterPro" id="IPR023294">
    <property type="entry name" value="Tachylectin2"/>
</dbReference>
<dbReference type="Proteomes" id="UP001205311">
    <property type="component" value="Unassembled WGS sequence"/>
</dbReference>
<dbReference type="PROSITE" id="PS51318">
    <property type="entry name" value="TAT"/>
    <property type="match status" value="1"/>
</dbReference>
<protein>
    <submittedName>
        <fullName evidence="4">Tachylectin</fullName>
    </submittedName>
</protein>
<feature type="domain" description="Tachylectin 2" evidence="2">
    <location>
        <begin position="47"/>
        <end position="177"/>
    </location>
</feature>
<feature type="chain" id="PRO_5046113441" evidence="1">
    <location>
        <begin position="38"/>
        <end position="712"/>
    </location>
</feature>
<organism evidence="4 5">
    <name type="scientific">Streptoalloteichus tenebrarius (strain ATCC 17920 / DSM 40477 / JCM 4838 / CBS 697.72 / NBRC 16177 / NCIMB 11028 / NRRL B-12390 / A12253. 1 / ISP 5477)</name>
    <name type="common">Streptomyces tenebrarius</name>
    <dbReference type="NCBI Taxonomy" id="1933"/>
    <lineage>
        <taxon>Bacteria</taxon>
        <taxon>Bacillati</taxon>
        <taxon>Actinomycetota</taxon>
        <taxon>Actinomycetes</taxon>
        <taxon>Pseudonocardiales</taxon>
        <taxon>Pseudonocardiaceae</taxon>
        <taxon>Streptoalloteichus</taxon>
    </lineage>
</organism>
<evidence type="ECO:0000313" key="4">
    <source>
        <dbReference type="EMBL" id="MCP2258124.1"/>
    </source>
</evidence>
<reference evidence="4 5" key="1">
    <citation type="submission" date="2022-06" db="EMBL/GenBank/DDBJ databases">
        <title>Genomic Encyclopedia of Archaeal and Bacterial Type Strains, Phase II (KMG-II): from individual species to whole genera.</title>
        <authorList>
            <person name="Goeker M."/>
        </authorList>
    </citation>
    <scope>NUCLEOTIDE SEQUENCE [LARGE SCALE GENOMIC DNA]</scope>
    <source>
        <strain evidence="4 5">DSM 40477</strain>
    </source>
</reference>
<dbReference type="InterPro" id="IPR006311">
    <property type="entry name" value="TAT_signal"/>
</dbReference>
<dbReference type="RefSeq" id="WP_253669049.1">
    <property type="nucleotide sequence ID" value="NZ_JAMTCP010000006.1"/>
</dbReference>
<dbReference type="SUPFAM" id="SSF50934">
    <property type="entry name" value="Tachylectin-2"/>
    <property type="match status" value="1"/>
</dbReference>
<sequence>MTHNSNPGVGRRQVLRGAALLGAATLLPSFSAGTAVAEGPRYDPRQRFLQLLCGGRGILYAVQADGELRWYRHLDVATGGSRWAPDGGRPIGAGFHQFRTVLASADGQIFACGADGTIRWYRYEVSNLATGEGRWVNGAGPVIGTGFDRFPRLFGGWDGVIYGVDVDGGLWRYQYLAGDGGGGGKAWANGGSGVRIGGAGAGFKPYQHLTAGPEGVIFGVLQGGALHWYRHDAAKDRWDHGGTAVEIGGGWGDGVHKQVFSDDTGVVYAVAVDRTPRPGDDDTLMWYRLLNATTVAADGKPNWANGGNGLAVSTGFSVERTGALQGYASAWSVRPGQHLGFSVSTTHDGVTGSVLRLTGVPQPTAVGGPHQVPRALHLLPEAYRERGCGWPETIGLTVPADWASGVYALRLTGPANLRYDVPFVVRPSGPRARCAFLMPTNTYNAYNMWGGHNQYSVGEDGRQRLVTFLRPSTSTEIEPAGRISHTLYSDLLLLRWMDSNGVDYDCYVDADLDADGDWLGGYRALVLGTHPEYWSETMRQRVVDYLDAGGRLIYTGGNGFYERMSFHAGHTAAIHRAKNGDRDILGALGLSESQIIGGILSPAYMDFHPYRVVADHPLLAGTGLRPGDRFGAVAYNGAASGWEVDAVPASGVPGVEVIARGENPAGGADMLFFPKNNGGWVFSASSMSFNGALPYDAAARRILRNVFDLALR</sequence>
<dbReference type="InterPro" id="IPR046540">
    <property type="entry name" value="DMFA2_C"/>
</dbReference>